<dbReference type="InterPro" id="IPR036116">
    <property type="entry name" value="FN3_sf"/>
</dbReference>
<protein>
    <recommendedName>
        <fullName evidence="6">PA14 domain-containing protein</fullName>
    </recommendedName>
</protein>
<keyword evidence="1" id="KW-0732">Signal</keyword>
<keyword evidence="5" id="KW-1185">Reference proteome</keyword>
<accession>A0A4U6QTW5</accession>
<evidence type="ECO:0000313" key="4">
    <source>
        <dbReference type="EMBL" id="TKV64109.1"/>
    </source>
</evidence>
<dbReference type="PROSITE" id="PS50853">
    <property type="entry name" value="FN3"/>
    <property type="match status" value="1"/>
</dbReference>
<dbReference type="CDD" id="cd00063">
    <property type="entry name" value="FN3"/>
    <property type="match status" value="1"/>
</dbReference>
<gene>
    <name evidence="4" type="ORF">FDP08_16940</name>
</gene>
<dbReference type="EMBL" id="SZYH01000002">
    <property type="protein sequence ID" value="TKV64109.1"/>
    <property type="molecule type" value="Genomic_DNA"/>
</dbReference>
<feature type="domain" description="PA14" evidence="3">
    <location>
        <begin position="24"/>
        <end position="165"/>
    </location>
</feature>
<proteinExistence type="predicted"/>
<dbReference type="InterPro" id="IPR003961">
    <property type="entry name" value="FN3_dom"/>
</dbReference>
<evidence type="ECO:0000313" key="5">
    <source>
        <dbReference type="Proteomes" id="UP000308488"/>
    </source>
</evidence>
<feature type="signal peptide" evidence="1">
    <location>
        <begin position="1"/>
        <end position="24"/>
    </location>
</feature>
<dbReference type="AlphaFoldDB" id="A0A4U6QTW5"/>
<dbReference type="Proteomes" id="UP000308488">
    <property type="component" value="Unassembled WGS sequence"/>
</dbReference>
<sequence length="268" mass="29520">MTLSKLVCITGCLLLGSSATIAHASTPGFFGEYYKGNNFNSLIHSRVDSDINFHWSYSNPMKGVPADSFSVRWSGLFTAPHRSGTRKNRFTTTTDDGVKLYLGNKAVIDQWKRQGKQRHSHEVSLSAGQRLPLIMEYYENEGSAFAYLTITDLATGADIPISKTVITPDSKTAATKETGASNNSISLSWIAPLTRMDGTSIALSEIDHYRILYGNSAKELVNVHKLDSDQSSYTFQDLPKGNWYFSIIVVDQSGLESPRSGMVSKSLE</sequence>
<evidence type="ECO:0000256" key="1">
    <source>
        <dbReference type="SAM" id="SignalP"/>
    </source>
</evidence>
<dbReference type="Gene3D" id="2.60.120.380">
    <property type="match status" value="1"/>
</dbReference>
<dbReference type="InterPro" id="IPR013783">
    <property type="entry name" value="Ig-like_fold"/>
</dbReference>
<dbReference type="InterPro" id="IPR037524">
    <property type="entry name" value="PA14/GLEYA"/>
</dbReference>
<dbReference type="PROSITE" id="PS51820">
    <property type="entry name" value="PA14"/>
    <property type="match status" value="1"/>
</dbReference>
<comment type="caution">
    <text evidence="4">The sequence shown here is derived from an EMBL/GenBank/DDBJ whole genome shotgun (WGS) entry which is preliminary data.</text>
</comment>
<dbReference type="SUPFAM" id="SSF56988">
    <property type="entry name" value="Anthrax protective antigen"/>
    <property type="match status" value="1"/>
</dbReference>
<reference evidence="4 5" key="1">
    <citation type="submission" date="2019-05" db="EMBL/GenBank/DDBJ databases">
        <title>Marinobacter panjinensis sp. nov., a moderately halophilic bacterium isolated from sea tidal flat environment.</title>
        <authorList>
            <person name="Yang W."/>
            <person name="An M."/>
            <person name="He W."/>
            <person name="Luo X."/>
            <person name="Zhu L."/>
            <person name="Chen G."/>
            <person name="Zhang Y."/>
            <person name="Wang Y."/>
        </authorList>
    </citation>
    <scope>NUCLEOTIDE SEQUENCE [LARGE SCALE GENOMIC DNA]</scope>
    <source>
        <strain evidence="4 5">PJ-16</strain>
    </source>
</reference>
<feature type="domain" description="Fibronectin type-III" evidence="2">
    <location>
        <begin position="167"/>
        <end position="268"/>
    </location>
</feature>
<evidence type="ECO:0008006" key="6">
    <source>
        <dbReference type="Google" id="ProtNLM"/>
    </source>
</evidence>
<dbReference type="OrthoDB" id="9785394at2"/>
<dbReference type="Pfam" id="PF07691">
    <property type="entry name" value="PA14"/>
    <property type="match status" value="1"/>
</dbReference>
<dbReference type="Gene3D" id="2.60.40.10">
    <property type="entry name" value="Immunoglobulins"/>
    <property type="match status" value="1"/>
</dbReference>
<name>A0A4U6QTW5_9GAMM</name>
<feature type="chain" id="PRO_5020991704" description="PA14 domain-containing protein" evidence="1">
    <location>
        <begin position="25"/>
        <end position="268"/>
    </location>
</feature>
<evidence type="ECO:0000259" key="2">
    <source>
        <dbReference type="PROSITE" id="PS50853"/>
    </source>
</evidence>
<dbReference type="InterPro" id="IPR011658">
    <property type="entry name" value="PA14_dom"/>
</dbReference>
<dbReference type="SUPFAM" id="SSF49265">
    <property type="entry name" value="Fibronectin type III"/>
    <property type="match status" value="1"/>
</dbReference>
<evidence type="ECO:0000259" key="3">
    <source>
        <dbReference type="PROSITE" id="PS51820"/>
    </source>
</evidence>
<organism evidence="4 5">
    <name type="scientific">Marinobacter panjinensis</name>
    <dbReference type="NCBI Taxonomy" id="2576384"/>
    <lineage>
        <taxon>Bacteria</taxon>
        <taxon>Pseudomonadati</taxon>
        <taxon>Pseudomonadota</taxon>
        <taxon>Gammaproteobacteria</taxon>
        <taxon>Pseudomonadales</taxon>
        <taxon>Marinobacteraceae</taxon>
        <taxon>Marinobacter</taxon>
    </lineage>
</organism>
<dbReference type="RefSeq" id="WP_137437477.1">
    <property type="nucleotide sequence ID" value="NZ_JANRHC010000003.1"/>
</dbReference>
<dbReference type="SMART" id="SM00758">
    <property type="entry name" value="PA14"/>
    <property type="match status" value="1"/>
</dbReference>